<dbReference type="EMBL" id="HF936132">
    <property type="protein sequence ID" value="CCX33501.1"/>
    <property type="molecule type" value="Genomic_DNA"/>
</dbReference>
<dbReference type="AlphaFoldDB" id="U4LWB4"/>
<organism evidence="1 2">
    <name type="scientific">Pyronema omphalodes (strain CBS 100304)</name>
    <name type="common">Pyronema confluens</name>
    <dbReference type="NCBI Taxonomy" id="1076935"/>
    <lineage>
        <taxon>Eukaryota</taxon>
        <taxon>Fungi</taxon>
        <taxon>Dikarya</taxon>
        <taxon>Ascomycota</taxon>
        <taxon>Pezizomycotina</taxon>
        <taxon>Pezizomycetes</taxon>
        <taxon>Pezizales</taxon>
        <taxon>Pyronemataceae</taxon>
        <taxon>Pyronema</taxon>
    </lineage>
</organism>
<protein>
    <submittedName>
        <fullName evidence="1">Uncharacterized protein</fullName>
    </submittedName>
</protein>
<accession>U4LWB4</accession>
<reference evidence="1 2" key="1">
    <citation type="journal article" date="2013" name="PLoS Genet.">
        <title>The genome and development-dependent transcriptomes of Pyronema confluens: a window into fungal evolution.</title>
        <authorList>
            <person name="Traeger S."/>
            <person name="Altegoer F."/>
            <person name="Freitag M."/>
            <person name="Gabaldon T."/>
            <person name="Kempken F."/>
            <person name="Kumar A."/>
            <person name="Marcet-Houben M."/>
            <person name="Poggeler S."/>
            <person name="Stajich J.E."/>
            <person name="Nowrousian M."/>
        </authorList>
    </citation>
    <scope>NUCLEOTIDE SEQUENCE [LARGE SCALE GENOMIC DNA]</scope>
    <source>
        <strain evidence="2">CBS 100304</strain>
        <tissue evidence="1">Vegetative mycelium</tissue>
    </source>
</reference>
<name>U4LWB4_PYROM</name>
<keyword evidence="2" id="KW-1185">Reference proteome</keyword>
<proteinExistence type="predicted"/>
<gene>
    <name evidence="1" type="ORF">PCON_01343</name>
</gene>
<evidence type="ECO:0000313" key="1">
    <source>
        <dbReference type="EMBL" id="CCX33501.1"/>
    </source>
</evidence>
<dbReference type="Proteomes" id="UP000018144">
    <property type="component" value="Unassembled WGS sequence"/>
</dbReference>
<sequence length="68" mass="7781">MECRNPKKRGHNFFFYVQASFGNQKRNSPKISRRLDDARCMRKCFPGCHRSLQIGCCSVSPGSPILCD</sequence>
<evidence type="ECO:0000313" key="2">
    <source>
        <dbReference type="Proteomes" id="UP000018144"/>
    </source>
</evidence>